<sequence>MSKGNKMTFIRDAGPAAMTSHMPAWDEVDESSDESFPASDPPARSPAHQDLSAPQTPNTHIPRKDRSND</sequence>
<dbReference type="EMBL" id="JAMWDU010000001">
    <property type="protein sequence ID" value="MCP8885771.1"/>
    <property type="molecule type" value="Genomic_DNA"/>
</dbReference>
<evidence type="ECO:0000256" key="1">
    <source>
        <dbReference type="SAM" id="MobiDB-lite"/>
    </source>
</evidence>
<keyword evidence="3" id="KW-1185">Reference proteome</keyword>
<gene>
    <name evidence="2" type="ORF">NF348_01500</name>
</gene>
<evidence type="ECO:0000313" key="2">
    <source>
        <dbReference type="EMBL" id="MCP8885771.1"/>
    </source>
</evidence>
<proteinExistence type="predicted"/>
<comment type="caution">
    <text evidence="2">The sequence shown here is derived from an EMBL/GenBank/DDBJ whole genome shotgun (WGS) entry which is preliminary data.</text>
</comment>
<feature type="region of interest" description="Disordered" evidence="1">
    <location>
        <begin position="1"/>
        <end position="69"/>
    </location>
</feature>
<organism evidence="2 3">
    <name type="scientific">Devosia ureilytica</name>
    <dbReference type="NCBI Taxonomy" id="2952754"/>
    <lineage>
        <taxon>Bacteria</taxon>
        <taxon>Pseudomonadati</taxon>
        <taxon>Pseudomonadota</taxon>
        <taxon>Alphaproteobacteria</taxon>
        <taxon>Hyphomicrobiales</taxon>
        <taxon>Devosiaceae</taxon>
        <taxon>Devosia</taxon>
    </lineage>
</organism>
<dbReference type="AlphaFoldDB" id="A0A9Q4FQB1"/>
<accession>A0A9Q4FQB1</accession>
<dbReference type="RefSeq" id="WP_254673022.1">
    <property type="nucleotide sequence ID" value="NZ_JAMWDU010000001.1"/>
</dbReference>
<protein>
    <submittedName>
        <fullName evidence="2">Uncharacterized protein</fullName>
    </submittedName>
</protein>
<evidence type="ECO:0000313" key="3">
    <source>
        <dbReference type="Proteomes" id="UP001060275"/>
    </source>
</evidence>
<dbReference type="Proteomes" id="UP001060275">
    <property type="component" value="Unassembled WGS sequence"/>
</dbReference>
<reference evidence="2" key="1">
    <citation type="submission" date="2022-06" db="EMBL/GenBank/DDBJ databases">
        <title>Devosia sp. XJ19-45 genome assembly.</title>
        <authorList>
            <person name="Li B."/>
            <person name="Cai M."/>
            <person name="Nie G."/>
            <person name="Li W."/>
        </authorList>
    </citation>
    <scope>NUCLEOTIDE SEQUENCE</scope>
    <source>
        <strain evidence="2">XJ19-45</strain>
    </source>
</reference>
<name>A0A9Q4FQB1_9HYPH</name>